<feature type="signal peptide" evidence="1">
    <location>
        <begin position="1"/>
        <end position="18"/>
    </location>
</feature>
<organism evidence="2 3">
    <name type="scientific">Capnocytophaga endodontalis</name>
    <dbReference type="NCBI Taxonomy" id="2708117"/>
    <lineage>
        <taxon>Bacteria</taxon>
        <taxon>Pseudomonadati</taxon>
        <taxon>Bacteroidota</taxon>
        <taxon>Flavobacteriia</taxon>
        <taxon>Flavobacteriales</taxon>
        <taxon>Flavobacteriaceae</taxon>
        <taxon>Capnocytophaga</taxon>
    </lineage>
</organism>
<reference evidence="3" key="1">
    <citation type="submission" date="2017-06" db="EMBL/GenBank/DDBJ databases">
        <title>Complete genome sequence of Capnocytophaga sp. KCOM 1579 (=ChDC OS43) isolated from a human refractory periapical abscess lesion.</title>
        <authorList>
            <person name="Kook J.-K."/>
            <person name="Park S.-N."/>
            <person name="Lim Y.K."/>
            <person name="Roh H."/>
        </authorList>
    </citation>
    <scope>NUCLEOTIDE SEQUENCE [LARGE SCALE GENOMIC DNA]</scope>
    <source>
        <strain evidence="3">ChDC OS43</strain>
    </source>
</reference>
<keyword evidence="1" id="KW-0732">Signal</keyword>
<protein>
    <submittedName>
        <fullName evidence="2">Uncharacterized protein</fullName>
    </submittedName>
</protein>
<gene>
    <name evidence="2" type="ORF">CBG49_04705</name>
</gene>
<dbReference type="KEGG" id="capn:CBG49_04705"/>
<evidence type="ECO:0000256" key="1">
    <source>
        <dbReference type="SAM" id="SignalP"/>
    </source>
</evidence>
<name>A0A1Z4BMD5_9FLAO</name>
<evidence type="ECO:0000313" key="2">
    <source>
        <dbReference type="EMBL" id="ASF42432.1"/>
    </source>
</evidence>
<dbReference type="AlphaFoldDB" id="A0A1Z4BMD5"/>
<dbReference type="Proteomes" id="UP000197007">
    <property type="component" value="Chromosome"/>
</dbReference>
<sequence length="252" mass="29654">MKNIVLILCSILTLSVSAQKSITVTGEFKEDFITKEPSKQLRKTLFVLEKGDIYFPEGMLFDRMYFLKLSDKDAKKLGAKVILIYPFFDREITFIYNTPITLELLPIPNLPDCYYSKKASCDQKSSTYPQNLPLSTMNKIKQVEVFSVENFERNDYDFRDLPEWIEALDNDKKVPITRTRRLYLTDDTERTEEELDMIALSDLAKMKMKNVKFFFGDIVPLAENPTKKDWQQWWKKLMLIKLPYEHPKSAKK</sequence>
<proteinExistence type="predicted"/>
<evidence type="ECO:0000313" key="3">
    <source>
        <dbReference type="Proteomes" id="UP000197007"/>
    </source>
</evidence>
<dbReference type="RefSeq" id="WP_088593586.1">
    <property type="nucleotide sequence ID" value="NZ_CP022022.1"/>
</dbReference>
<accession>A0A1Z4BMD5</accession>
<dbReference type="EMBL" id="CP022022">
    <property type="protein sequence ID" value="ASF42432.1"/>
    <property type="molecule type" value="Genomic_DNA"/>
</dbReference>
<keyword evidence="3" id="KW-1185">Reference proteome</keyword>
<feature type="chain" id="PRO_5012961305" evidence="1">
    <location>
        <begin position="19"/>
        <end position="252"/>
    </location>
</feature>